<protein>
    <submittedName>
        <fullName evidence="1">Uncharacterized protein</fullName>
    </submittedName>
</protein>
<evidence type="ECO:0000313" key="2">
    <source>
        <dbReference type="Proteomes" id="UP000005341"/>
    </source>
</evidence>
<proteinExistence type="predicted"/>
<evidence type="ECO:0000313" key="1">
    <source>
        <dbReference type="EMBL" id="EFM91160.1"/>
    </source>
</evidence>
<dbReference type="Proteomes" id="UP000005341">
    <property type="component" value="Unassembled WGS sequence"/>
</dbReference>
<name>A0A828PSF3_ACTPL</name>
<comment type="caution">
    <text evidence="1">The sequence shown here is derived from an EMBL/GenBank/DDBJ whole genome shotgun (WGS) entry which is preliminary data.</text>
</comment>
<sequence>MKRLSNDSLFYYVKVVEQAVKFQCFFAKLSQNLTACFIQYLLNLS</sequence>
<gene>
    <name evidence="1" type="ORF">appser6_19330</name>
</gene>
<accession>A0A828PSF3</accession>
<dbReference type="EMBL" id="ADOG01000037">
    <property type="protein sequence ID" value="EFM91160.1"/>
    <property type="molecule type" value="Genomic_DNA"/>
</dbReference>
<organism evidence="1 2">
    <name type="scientific">Actinobacillus pleuropneumoniae serovar 6 str. Femo</name>
    <dbReference type="NCBI Taxonomy" id="754256"/>
    <lineage>
        <taxon>Bacteria</taxon>
        <taxon>Pseudomonadati</taxon>
        <taxon>Pseudomonadota</taxon>
        <taxon>Gammaproteobacteria</taxon>
        <taxon>Pasteurellales</taxon>
        <taxon>Pasteurellaceae</taxon>
        <taxon>Actinobacillus</taxon>
    </lineage>
</organism>
<reference evidence="1 2" key="1">
    <citation type="journal article" date="2010" name="J. Bacteriol.">
        <title>Comparative genomic characterization of Actinobacillus pleuropneumoniae.</title>
        <authorList>
            <person name="Xu Z."/>
            <person name="Chen X."/>
            <person name="Li L."/>
            <person name="Li T."/>
            <person name="Wang S."/>
            <person name="Chen H."/>
            <person name="Zhou R."/>
        </authorList>
    </citation>
    <scope>NUCLEOTIDE SEQUENCE [LARGE SCALE GENOMIC DNA]</scope>
    <source>
        <strain evidence="1 2">Femo</strain>
    </source>
</reference>
<dbReference type="AlphaFoldDB" id="A0A828PSF3"/>